<evidence type="ECO:0000256" key="6">
    <source>
        <dbReference type="SAM" id="Phobius"/>
    </source>
</evidence>
<dbReference type="PANTHER" id="PTHR43124:SF3">
    <property type="entry name" value="CHLORAMPHENICOL EFFLUX PUMP RV0191"/>
    <property type="match status" value="1"/>
</dbReference>
<dbReference type="EMBL" id="BAABJP010000020">
    <property type="protein sequence ID" value="GAA5160220.1"/>
    <property type="molecule type" value="Genomic_DNA"/>
</dbReference>
<feature type="transmembrane region" description="Helical" evidence="6">
    <location>
        <begin position="239"/>
        <end position="264"/>
    </location>
</feature>
<dbReference type="PANTHER" id="PTHR43124">
    <property type="entry name" value="PURINE EFFLUX PUMP PBUE"/>
    <property type="match status" value="1"/>
</dbReference>
<dbReference type="PROSITE" id="PS50850">
    <property type="entry name" value="MFS"/>
    <property type="match status" value="1"/>
</dbReference>
<gene>
    <name evidence="8" type="ORF">GCM10023321_42450</name>
</gene>
<keyword evidence="2" id="KW-1003">Cell membrane</keyword>
<keyword evidence="9" id="KW-1185">Reference proteome</keyword>
<keyword evidence="3 6" id="KW-0812">Transmembrane</keyword>
<dbReference type="SUPFAM" id="SSF103473">
    <property type="entry name" value="MFS general substrate transporter"/>
    <property type="match status" value="1"/>
</dbReference>
<comment type="subcellular location">
    <subcellularLocation>
        <location evidence="1">Cell membrane</location>
        <topology evidence="1">Multi-pass membrane protein</topology>
    </subcellularLocation>
</comment>
<reference evidence="9" key="1">
    <citation type="journal article" date="2019" name="Int. J. Syst. Evol. Microbiol.">
        <title>The Global Catalogue of Microorganisms (GCM) 10K type strain sequencing project: providing services to taxonomists for standard genome sequencing and annotation.</title>
        <authorList>
            <consortium name="The Broad Institute Genomics Platform"/>
            <consortium name="The Broad Institute Genome Sequencing Center for Infectious Disease"/>
            <person name="Wu L."/>
            <person name="Ma J."/>
        </authorList>
    </citation>
    <scope>NUCLEOTIDE SEQUENCE [LARGE SCALE GENOMIC DNA]</scope>
    <source>
        <strain evidence="9">JCM 18303</strain>
    </source>
</reference>
<feature type="transmembrane region" description="Helical" evidence="6">
    <location>
        <begin position="46"/>
        <end position="68"/>
    </location>
</feature>
<feature type="transmembrane region" description="Helical" evidence="6">
    <location>
        <begin position="276"/>
        <end position="298"/>
    </location>
</feature>
<dbReference type="Pfam" id="PF07690">
    <property type="entry name" value="MFS_1"/>
    <property type="match status" value="1"/>
</dbReference>
<evidence type="ECO:0000313" key="9">
    <source>
        <dbReference type="Proteomes" id="UP001428817"/>
    </source>
</evidence>
<dbReference type="InterPro" id="IPR020846">
    <property type="entry name" value="MFS_dom"/>
</dbReference>
<comment type="caution">
    <text evidence="8">The sequence shown here is derived from an EMBL/GenBank/DDBJ whole genome shotgun (WGS) entry which is preliminary data.</text>
</comment>
<feature type="transmembrane region" description="Helical" evidence="6">
    <location>
        <begin position="304"/>
        <end position="327"/>
    </location>
</feature>
<feature type="transmembrane region" description="Helical" evidence="6">
    <location>
        <begin position="169"/>
        <end position="189"/>
    </location>
</feature>
<feature type="transmembrane region" description="Helical" evidence="6">
    <location>
        <begin position="339"/>
        <end position="363"/>
    </location>
</feature>
<feature type="transmembrane region" description="Helical" evidence="6">
    <location>
        <begin position="17"/>
        <end position="40"/>
    </location>
</feature>
<keyword evidence="5 6" id="KW-0472">Membrane</keyword>
<evidence type="ECO:0000256" key="1">
    <source>
        <dbReference type="ARBA" id="ARBA00004651"/>
    </source>
</evidence>
<evidence type="ECO:0000313" key="8">
    <source>
        <dbReference type="EMBL" id="GAA5160220.1"/>
    </source>
</evidence>
<dbReference type="InterPro" id="IPR050189">
    <property type="entry name" value="MFS_Efflux_Transporters"/>
</dbReference>
<proteinExistence type="predicted"/>
<dbReference type="InterPro" id="IPR011701">
    <property type="entry name" value="MFS"/>
</dbReference>
<dbReference type="Proteomes" id="UP001428817">
    <property type="component" value="Unassembled WGS sequence"/>
</dbReference>
<feature type="domain" description="Major facilitator superfamily (MFS) profile" evidence="7">
    <location>
        <begin position="15"/>
        <end position="390"/>
    </location>
</feature>
<accession>A0ABP9QDQ2</accession>
<dbReference type="Gene3D" id="1.20.1250.20">
    <property type="entry name" value="MFS general substrate transporter like domains"/>
    <property type="match status" value="2"/>
</dbReference>
<dbReference type="InterPro" id="IPR036259">
    <property type="entry name" value="MFS_trans_sf"/>
</dbReference>
<evidence type="ECO:0000256" key="4">
    <source>
        <dbReference type="ARBA" id="ARBA00022989"/>
    </source>
</evidence>
<evidence type="ECO:0000256" key="5">
    <source>
        <dbReference type="ARBA" id="ARBA00023136"/>
    </source>
</evidence>
<feature type="transmembrane region" description="Helical" evidence="6">
    <location>
        <begin position="210"/>
        <end position="233"/>
    </location>
</feature>
<protein>
    <recommendedName>
        <fullName evidence="7">Major facilitator superfamily (MFS) profile domain-containing protein</fullName>
    </recommendedName>
</protein>
<keyword evidence="4 6" id="KW-1133">Transmembrane helix</keyword>
<evidence type="ECO:0000256" key="3">
    <source>
        <dbReference type="ARBA" id="ARBA00022692"/>
    </source>
</evidence>
<feature type="transmembrane region" description="Helical" evidence="6">
    <location>
        <begin position="369"/>
        <end position="387"/>
    </location>
</feature>
<feature type="transmembrane region" description="Helical" evidence="6">
    <location>
        <begin position="80"/>
        <end position="99"/>
    </location>
</feature>
<evidence type="ECO:0000256" key="2">
    <source>
        <dbReference type="ARBA" id="ARBA00022475"/>
    </source>
</evidence>
<evidence type="ECO:0000259" key="7">
    <source>
        <dbReference type="PROSITE" id="PS50850"/>
    </source>
</evidence>
<sequence length="390" mass="38763">MAGVTQGERSAPRGLSLLLMMAMAVALLPLFLIGALAPYLVREFDLSAPLLGALVTVGYGGAAVLSLVIGSAASAVGPRYCLVAVFGISIVVLTLFAGAGSYGWLVAAIAVSALGQSLANPATNQLIATWVPLTRRAGATGLKQSGVQLGGVIAGLPLAMVAASSGWRVAVGVGGALAAALAATALWVVPRDPAVVRSTSRRAARASRDAVWLAAFSVFVGAGIAAVSTYVALYASTQLALSTTVASSLVAALGAAGVAGRLGWAGVASRRSSPASLLAPLAAVSVLAAGVLAASAWWGAAWLWVGVIGVGGCAVAANAVSMITVIARSRPEAVGHDTAVVSAGFFSGYAVGPPAIGALAELAGRYQPGWFVVAGCFACAAVLAFFWQHR</sequence>
<name>A0ABP9QDQ2_9PSEU</name>
<organism evidence="8 9">
    <name type="scientific">Pseudonocardia eucalypti</name>
    <dbReference type="NCBI Taxonomy" id="648755"/>
    <lineage>
        <taxon>Bacteria</taxon>
        <taxon>Bacillati</taxon>
        <taxon>Actinomycetota</taxon>
        <taxon>Actinomycetes</taxon>
        <taxon>Pseudonocardiales</taxon>
        <taxon>Pseudonocardiaceae</taxon>
        <taxon>Pseudonocardia</taxon>
    </lineage>
</organism>